<dbReference type="EnsemblMetazoa" id="ACOM031960-RA">
    <property type="protein sequence ID" value="ACOM031960-PA.1"/>
    <property type="gene ID" value="ACOM031960"/>
</dbReference>
<dbReference type="Pfam" id="PF00787">
    <property type="entry name" value="PX"/>
    <property type="match status" value="1"/>
</dbReference>
<dbReference type="Pfam" id="PF10456">
    <property type="entry name" value="BAR_3_WASP_bdg"/>
    <property type="match status" value="1"/>
</dbReference>
<keyword evidence="5" id="KW-0968">Cytoplasmic vesicle</keyword>
<feature type="domain" description="PX" evidence="11">
    <location>
        <begin position="253"/>
        <end position="363"/>
    </location>
</feature>
<evidence type="ECO:0000259" key="10">
    <source>
        <dbReference type="PROSITE" id="PS50002"/>
    </source>
</evidence>
<reference evidence="12" key="1">
    <citation type="submission" date="2022-08" db="UniProtKB">
        <authorList>
            <consortium name="EnsemblMetazoa"/>
        </authorList>
    </citation>
    <scope>IDENTIFICATION</scope>
</reference>
<organism evidence="12">
    <name type="scientific">Anopheles coluzzii</name>
    <name type="common">African malaria mosquito</name>
    <dbReference type="NCBI Taxonomy" id="1518534"/>
    <lineage>
        <taxon>Eukaryota</taxon>
        <taxon>Metazoa</taxon>
        <taxon>Ecdysozoa</taxon>
        <taxon>Arthropoda</taxon>
        <taxon>Hexapoda</taxon>
        <taxon>Insecta</taxon>
        <taxon>Pterygota</taxon>
        <taxon>Neoptera</taxon>
        <taxon>Endopterygota</taxon>
        <taxon>Diptera</taxon>
        <taxon>Nematocera</taxon>
        <taxon>Culicoidea</taxon>
        <taxon>Culicidae</taxon>
        <taxon>Anophelinae</taxon>
        <taxon>Anopheles</taxon>
    </lineage>
</organism>
<feature type="binding site" evidence="7">
    <location>
        <position position="291"/>
    </location>
    <ligand>
        <name>a 1,2-diacyl-sn-glycero-3-phospho-(1D-myo-inositol-4,5-bisphosphate)</name>
        <dbReference type="ChEBI" id="CHEBI:58456"/>
    </ligand>
</feature>
<keyword evidence="3 8" id="KW-0728">SH3 domain</keyword>
<dbReference type="Gene3D" id="3.30.1520.10">
    <property type="entry name" value="Phox-like domain"/>
    <property type="match status" value="1"/>
</dbReference>
<dbReference type="PROSITE" id="PS50195">
    <property type="entry name" value="PX"/>
    <property type="match status" value="1"/>
</dbReference>
<evidence type="ECO:0000256" key="4">
    <source>
        <dbReference type="ARBA" id="ARBA00023136"/>
    </source>
</evidence>
<dbReference type="InterPro" id="IPR001452">
    <property type="entry name" value="SH3_domain"/>
</dbReference>
<dbReference type="InterPro" id="IPR014536">
    <property type="entry name" value="Snx9_fam"/>
</dbReference>
<keyword evidence="4" id="KW-0472">Membrane</keyword>
<feature type="compositionally biased region" description="Pro residues" evidence="9">
    <location>
        <begin position="74"/>
        <end position="85"/>
    </location>
</feature>
<evidence type="ECO:0000256" key="9">
    <source>
        <dbReference type="SAM" id="MobiDB-lite"/>
    </source>
</evidence>
<dbReference type="AlphaFoldDB" id="A0A8W7PHW9"/>
<dbReference type="GO" id="GO:0000278">
    <property type="term" value="P:mitotic cell cycle"/>
    <property type="evidence" value="ECO:0007669"/>
    <property type="project" value="InterPro"/>
</dbReference>
<dbReference type="SMART" id="SM00312">
    <property type="entry name" value="PX"/>
    <property type="match status" value="1"/>
</dbReference>
<evidence type="ECO:0000313" key="12">
    <source>
        <dbReference type="EnsemblMetazoa" id="ACOM031960-PA.1"/>
    </source>
</evidence>
<evidence type="ECO:0000256" key="5">
    <source>
        <dbReference type="ARBA" id="ARBA00023329"/>
    </source>
</evidence>
<proteinExistence type="inferred from homology"/>
<feature type="binding site" evidence="7">
    <location>
        <position position="329"/>
    </location>
    <ligand>
        <name>a 1,2-diacyl-sn-glycero-3-phospho-(1D-myo-inositol-4,5-bisphosphate)</name>
        <dbReference type="ChEBI" id="CHEBI:58456"/>
    </ligand>
</feature>
<comment type="subcellular location">
    <subcellularLocation>
        <location evidence="1">Cytoplasmic vesicle membrane</location>
    </subcellularLocation>
</comment>
<dbReference type="InterPro" id="IPR036871">
    <property type="entry name" value="PX_dom_sf"/>
</dbReference>
<dbReference type="GO" id="GO:0006897">
    <property type="term" value="P:endocytosis"/>
    <property type="evidence" value="ECO:0007669"/>
    <property type="project" value="TreeGrafter"/>
</dbReference>
<dbReference type="GO" id="GO:0097320">
    <property type="term" value="P:plasma membrane tubulation"/>
    <property type="evidence" value="ECO:0007669"/>
    <property type="project" value="TreeGrafter"/>
</dbReference>
<dbReference type="PANTHER" id="PTHR45827:SF1">
    <property type="entry name" value="SORTING NEXIN"/>
    <property type="match status" value="1"/>
</dbReference>
<dbReference type="CDD" id="cd11763">
    <property type="entry name" value="SH3_SNX9_like"/>
    <property type="match status" value="1"/>
</dbReference>
<dbReference type="GO" id="GO:0005886">
    <property type="term" value="C:plasma membrane"/>
    <property type="evidence" value="ECO:0007669"/>
    <property type="project" value="TreeGrafter"/>
</dbReference>
<dbReference type="Gene3D" id="1.20.1270.60">
    <property type="entry name" value="Arfaptin homology (AH) domain/BAR domain"/>
    <property type="match status" value="1"/>
</dbReference>
<name>A0A8W7PHW9_ANOCL</name>
<feature type="region of interest" description="Disordered" evidence="9">
    <location>
        <begin position="69"/>
        <end position="169"/>
    </location>
</feature>
<dbReference type="Proteomes" id="UP000075882">
    <property type="component" value="Unassembled WGS sequence"/>
</dbReference>
<dbReference type="GO" id="GO:0030659">
    <property type="term" value="C:cytoplasmic vesicle membrane"/>
    <property type="evidence" value="ECO:0007669"/>
    <property type="project" value="UniProtKB-SubCell"/>
</dbReference>
<dbReference type="FunFam" id="3.30.1520.10:FF:000004">
    <property type="entry name" value="Sorting nexin"/>
    <property type="match status" value="1"/>
</dbReference>
<accession>A0A8W7PHW9</accession>
<evidence type="ECO:0000256" key="2">
    <source>
        <dbReference type="ARBA" id="ARBA00010883"/>
    </source>
</evidence>
<dbReference type="VEuPathDB" id="VectorBase:ACON2_035413"/>
<feature type="compositionally biased region" description="Acidic residues" evidence="9">
    <location>
        <begin position="110"/>
        <end position="131"/>
    </location>
</feature>
<feature type="binding site" evidence="7">
    <location>
        <position position="289"/>
    </location>
    <ligand>
        <name>a 1,2-diacyl-sn-glycero-3-phospho-(1D-myo-inositol-4,5-bisphosphate)</name>
        <dbReference type="ChEBI" id="CHEBI:58456"/>
    </ligand>
</feature>
<dbReference type="GO" id="GO:0035091">
    <property type="term" value="F:phosphatidylinositol binding"/>
    <property type="evidence" value="ECO:0007669"/>
    <property type="project" value="InterPro"/>
</dbReference>
<dbReference type="Pfam" id="PF14604">
    <property type="entry name" value="SH3_9"/>
    <property type="match status" value="1"/>
</dbReference>
<evidence type="ECO:0000256" key="8">
    <source>
        <dbReference type="PROSITE-ProRule" id="PRU00192"/>
    </source>
</evidence>
<dbReference type="PANTHER" id="PTHR45827">
    <property type="entry name" value="SORTING NEXIN"/>
    <property type="match status" value="1"/>
</dbReference>
<comment type="similarity">
    <text evidence="2 6">Belongs to the sorting nexin family.</text>
</comment>
<dbReference type="SUPFAM" id="SSF64268">
    <property type="entry name" value="PX domain"/>
    <property type="match status" value="1"/>
</dbReference>
<dbReference type="Gene3D" id="2.30.30.40">
    <property type="entry name" value="SH3 Domains"/>
    <property type="match status" value="1"/>
</dbReference>
<dbReference type="SUPFAM" id="SSF50044">
    <property type="entry name" value="SH3-domain"/>
    <property type="match status" value="1"/>
</dbReference>
<evidence type="ECO:0000256" key="3">
    <source>
        <dbReference type="ARBA" id="ARBA00022443"/>
    </source>
</evidence>
<dbReference type="GO" id="GO:0016197">
    <property type="term" value="P:endosomal transport"/>
    <property type="evidence" value="ECO:0007669"/>
    <property type="project" value="TreeGrafter"/>
</dbReference>
<evidence type="ECO:0000256" key="7">
    <source>
        <dbReference type="PIRSR" id="PIRSR027744-1"/>
    </source>
</evidence>
<evidence type="ECO:0000259" key="11">
    <source>
        <dbReference type="PROSITE" id="PS50195"/>
    </source>
</evidence>
<dbReference type="InterPro" id="IPR019497">
    <property type="entry name" value="Sorting_nexin_WASP-bd-dom"/>
</dbReference>
<dbReference type="InterPro" id="IPR036028">
    <property type="entry name" value="SH3-like_dom_sf"/>
</dbReference>
<evidence type="ECO:0000256" key="1">
    <source>
        <dbReference type="ARBA" id="ARBA00004156"/>
    </source>
</evidence>
<feature type="compositionally biased region" description="Low complexity" evidence="9">
    <location>
        <begin position="148"/>
        <end position="169"/>
    </location>
</feature>
<dbReference type="SMART" id="SM00326">
    <property type="entry name" value="SH3"/>
    <property type="match status" value="1"/>
</dbReference>
<dbReference type="CDD" id="cd07626">
    <property type="entry name" value="BAR_SNX9_like"/>
    <property type="match status" value="1"/>
</dbReference>
<dbReference type="PIRSF" id="PIRSF027744">
    <property type="entry name" value="Snx9"/>
    <property type="match status" value="1"/>
</dbReference>
<dbReference type="InterPro" id="IPR001683">
    <property type="entry name" value="PX_dom"/>
</dbReference>
<feature type="compositionally biased region" description="Polar residues" evidence="9">
    <location>
        <begin position="94"/>
        <end position="103"/>
    </location>
</feature>
<dbReference type="GO" id="GO:0015031">
    <property type="term" value="P:protein transport"/>
    <property type="evidence" value="ECO:0007669"/>
    <property type="project" value="InterPro"/>
</dbReference>
<dbReference type="CDD" id="cd06862">
    <property type="entry name" value="PX_SNX9_18_like"/>
    <property type="match status" value="1"/>
</dbReference>
<dbReference type="InterPro" id="IPR027267">
    <property type="entry name" value="AH/BAR_dom_sf"/>
</dbReference>
<evidence type="ECO:0000256" key="6">
    <source>
        <dbReference type="PIRNR" id="PIRNR027744"/>
    </source>
</evidence>
<protein>
    <recommendedName>
        <fullName evidence="6">Sorting nexin</fullName>
    </recommendedName>
</protein>
<dbReference type="PROSITE" id="PS50002">
    <property type="entry name" value="SH3"/>
    <property type="match status" value="1"/>
</dbReference>
<sequence>MGASPAIAMTRVKVLYDFNGEPNSSEISISVDEVLTVTNTDVGEGWWEGMNSRGQRGLFPAAYVETIPEAPSLPSGPPKMPPPPAVMAQAASGVSKSGSQQALGNRYDQTSDDWGEQQDDWDDDWDDDNDTYSEIGPAAAATGRTNGQTQSYQQQQQQHQQQYQQQSATASYYANANLPAPPPGDGDTMSLASVATTVGGGRSRAAGTGKIFTKSGDNYLMGMPVPDVSESDRVHVLLMEQGAIVWKPMRDSYSVTVDSPKKEKKFNGLKSFIAYQLTPSFNNIPVARRYKHFDWLHERLVEKFCLIPIPPLPDKQISGRYDEEFVEHRRVQLQEFVDWMCRHPVLSTCGVWMHFLTCTDEKKWKTGKRTAEKDPLVGTMFCASVFPPEKTLLQSLVEPQVDAATQFVPQMDTAVKTLFAICGDQSKKFQQQWKKEYQRIGEGFSEMARALAVDERRAATQISLASSVGQAAGVFINIGQLFGEQPKHDFIPFSDRLHIYRGLLAAWPDTLGEYRNAVQKRKECERLTAEQKMENGQLQEVNRRVDVMSYALLAEMSHFREERDTHLKDTIRNFIGAQIDFYKSIVQKLEQAQTHF</sequence>
<feature type="domain" description="SH3" evidence="10">
    <location>
        <begin position="7"/>
        <end position="69"/>
    </location>
</feature>